<comment type="function">
    <text evidence="9">Plays an important role in the de novo pathway of purine nucleotide biosynthesis. Catalyzes the first committed step in the biosynthesis of AMP from IMP.</text>
</comment>
<dbReference type="PATRIC" id="fig|1604020.3.peg.1660"/>
<dbReference type="SUPFAM" id="SSF52540">
    <property type="entry name" value="P-loop containing nucleoside triphosphate hydrolases"/>
    <property type="match status" value="1"/>
</dbReference>
<proteinExistence type="inferred from homology"/>
<feature type="binding site" evidence="9">
    <location>
        <begin position="12"/>
        <end position="18"/>
    </location>
    <ligand>
        <name>GTP</name>
        <dbReference type="ChEBI" id="CHEBI:37565"/>
    </ligand>
</feature>
<comment type="cofactor">
    <cofactor evidence="9">
        <name>Mg(2+)</name>
        <dbReference type="ChEBI" id="CHEBI:18420"/>
    </cofactor>
    <text evidence="9">Binds 1 Mg(2+) ion per subunit.</text>
</comment>
<dbReference type="InterPro" id="IPR042111">
    <property type="entry name" value="Adenylosuccinate_synth_dom3"/>
</dbReference>
<evidence type="ECO:0000256" key="10">
    <source>
        <dbReference type="PROSITE-ProRule" id="PRU10134"/>
    </source>
</evidence>
<dbReference type="InterPro" id="IPR042110">
    <property type="entry name" value="Adenylosuccinate_synth_dom2"/>
</dbReference>
<dbReference type="InterPro" id="IPR042109">
    <property type="entry name" value="Adenylosuccinate_synth_dom1"/>
</dbReference>
<keyword evidence="7 9" id="KW-0460">Magnesium</keyword>
<dbReference type="GO" id="GO:0000287">
    <property type="term" value="F:magnesium ion binding"/>
    <property type="evidence" value="ECO:0007669"/>
    <property type="project" value="UniProtKB-UniRule"/>
</dbReference>
<feature type="binding site" evidence="9">
    <location>
        <begin position="40"/>
        <end position="42"/>
    </location>
    <ligand>
        <name>GTP</name>
        <dbReference type="ChEBI" id="CHEBI:37565"/>
    </ligand>
</feature>
<comment type="subunit">
    <text evidence="1 9">Homodimer.</text>
</comment>
<dbReference type="NCBIfam" id="TIGR00184">
    <property type="entry name" value="purA"/>
    <property type="match status" value="1"/>
</dbReference>
<comment type="subcellular location">
    <subcellularLocation>
        <location evidence="9">Cytoplasm</location>
    </subcellularLocation>
</comment>
<feature type="binding site" description="in other chain" evidence="9">
    <location>
        <position position="302"/>
    </location>
    <ligand>
        <name>IMP</name>
        <dbReference type="ChEBI" id="CHEBI:58053"/>
        <note>ligand shared between dimeric partners</note>
    </ligand>
</feature>
<dbReference type="UniPathway" id="UPA00075">
    <property type="reaction ID" value="UER00335"/>
</dbReference>
<feature type="binding site" evidence="9">
    <location>
        <position position="304"/>
    </location>
    <ligand>
        <name>GTP</name>
        <dbReference type="ChEBI" id="CHEBI:37565"/>
    </ligand>
</feature>
<evidence type="ECO:0000256" key="5">
    <source>
        <dbReference type="ARBA" id="ARBA00022741"/>
    </source>
</evidence>
<keyword evidence="4 9" id="KW-0479">Metal-binding</keyword>
<feature type="binding site" description="in other chain" evidence="9">
    <location>
        <position position="238"/>
    </location>
    <ligand>
        <name>IMP</name>
        <dbReference type="ChEBI" id="CHEBI:58053"/>
        <note>ligand shared between dimeric partners</note>
    </ligand>
</feature>
<comment type="similarity">
    <text evidence="9 11">Belongs to the adenylosuccinate synthetase family.</text>
</comment>
<feature type="binding site" evidence="9">
    <location>
        <begin position="298"/>
        <end position="304"/>
    </location>
    <ligand>
        <name>substrate</name>
    </ligand>
</feature>
<dbReference type="Gene3D" id="3.90.170.10">
    <property type="entry name" value="Adenylosuccinate Synthetase, subunit A, domain 3"/>
    <property type="match status" value="1"/>
</dbReference>
<sequence>MANVVVIGAQWGDEGKGKITDLLSRSADLVVRYQGGVNAGHTIVADGALLKLHLIPSGILYPDTLCLIGAGTVVDPKVLIAELDMLLENHIDVSGLKLASGAHVTMPYHRLLDKALEHNRGPCKIGTTGRGIGPTYADKSERSGIRLLDLLDADGLTRRLRPIIRQKNQLLQTLYGLEPLDADGVIREYVGYGQRLAAHVVDGTRTIHAAARNRKNLLFEGAQGTLLDLDHGTYPYVTSSNPVAGGACIGAGVGPTMIDRVIGVAKAYTTRVGEGPFPSELQGDLNHHLTNRGGEFGTTTGRRRRCGWFDGVIGRYAVQVNGIDCLAITKLDVLDELAEIKFCTAYALDGQVIHDFPVDAGQFARCRPIFKTLPGWQTDTSSCRSLADLPPNALAYLGELADLLQAPIAIVSLGPDRGQTILVEDPIHGPKRGLLSH</sequence>
<dbReference type="InterPro" id="IPR001114">
    <property type="entry name" value="Adenylosuccinate_synthetase"/>
</dbReference>
<feature type="binding site" evidence="9">
    <location>
        <begin position="330"/>
        <end position="332"/>
    </location>
    <ligand>
        <name>GTP</name>
        <dbReference type="ChEBI" id="CHEBI:37565"/>
    </ligand>
</feature>
<reference evidence="12 13" key="1">
    <citation type="submission" date="2015-01" db="EMBL/GenBank/DDBJ databases">
        <title>Lifestyle Evolution in Cyanobacterial Symbionts of Sponges.</title>
        <authorList>
            <person name="Burgsdorf I."/>
            <person name="Slaby B.M."/>
            <person name="Handley K.M."/>
            <person name="Haber M."/>
            <person name="Blom J."/>
            <person name="Marshall C.W."/>
            <person name="Gilbert J.A."/>
            <person name="Hentschel U."/>
            <person name="Steindler L."/>
        </authorList>
    </citation>
    <scope>NUCLEOTIDE SEQUENCE [LARGE SCALE GENOMIC DNA]</scope>
    <source>
        <strain evidence="12">SP3</strain>
    </source>
</reference>
<feature type="binding site" description="in other chain" evidence="9">
    <location>
        <position position="223"/>
    </location>
    <ligand>
        <name>IMP</name>
        <dbReference type="ChEBI" id="CHEBI:58053"/>
        <note>ligand shared between dimeric partners</note>
    </ligand>
</feature>
<keyword evidence="2 9" id="KW-0963">Cytoplasm</keyword>
<dbReference type="InterPro" id="IPR033128">
    <property type="entry name" value="Adenylosuccin_syn_Lys_AS"/>
</dbReference>
<dbReference type="FunFam" id="3.90.170.10:FF:000001">
    <property type="entry name" value="Adenylosuccinate synthetase"/>
    <property type="match status" value="1"/>
</dbReference>
<dbReference type="Gene3D" id="1.10.300.10">
    <property type="entry name" value="Adenylosuccinate Synthetase, subunit A, domain 2"/>
    <property type="match status" value="1"/>
</dbReference>
<feature type="binding site" description="in other chain" evidence="9">
    <location>
        <position position="128"/>
    </location>
    <ligand>
        <name>IMP</name>
        <dbReference type="ChEBI" id="CHEBI:58053"/>
        <note>ligand shared between dimeric partners</note>
    </ligand>
</feature>
<evidence type="ECO:0000256" key="7">
    <source>
        <dbReference type="ARBA" id="ARBA00022842"/>
    </source>
</evidence>
<name>A0A0G2HIP8_9SYNE</name>
<feature type="active site" evidence="10">
    <location>
        <position position="139"/>
    </location>
</feature>
<comment type="catalytic activity">
    <reaction evidence="9 11">
        <text>IMP + L-aspartate + GTP = N(6)-(1,2-dicarboxyethyl)-AMP + GDP + phosphate + 2 H(+)</text>
        <dbReference type="Rhea" id="RHEA:15753"/>
        <dbReference type="ChEBI" id="CHEBI:15378"/>
        <dbReference type="ChEBI" id="CHEBI:29991"/>
        <dbReference type="ChEBI" id="CHEBI:37565"/>
        <dbReference type="ChEBI" id="CHEBI:43474"/>
        <dbReference type="ChEBI" id="CHEBI:57567"/>
        <dbReference type="ChEBI" id="CHEBI:58053"/>
        <dbReference type="ChEBI" id="CHEBI:58189"/>
        <dbReference type="EC" id="6.3.4.4"/>
    </reaction>
</comment>
<dbReference type="NCBIfam" id="NF002223">
    <property type="entry name" value="PRK01117.1"/>
    <property type="match status" value="1"/>
</dbReference>
<dbReference type="Gene3D" id="3.40.440.10">
    <property type="entry name" value="Adenylosuccinate Synthetase, subunit A, domain 1"/>
    <property type="match status" value="1"/>
</dbReference>
<dbReference type="CDD" id="cd03108">
    <property type="entry name" value="AdSS"/>
    <property type="match status" value="1"/>
</dbReference>
<dbReference type="EMBL" id="JXQG01000115">
    <property type="protein sequence ID" value="KKZ10164.1"/>
    <property type="molecule type" value="Genomic_DNA"/>
</dbReference>
<dbReference type="SMART" id="SM00788">
    <property type="entry name" value="Adenylsucc_synt"/>
    <property type="match status" value="1"/>
</dbReference>
<organism evidence="12 13">
    <name type="scientific">Candidatus Synechococcus spongiarum SP3</name>
    <dbReference type="NCBI Taxonomy" id="1604020"/>
    <lineage>
        <taxon>Bacteria</taxon>
        <taxon>Bacillati</taxon>
        <taxon>Cyanobacteriota</taxon>
        <taxon>Cyanophyceae</taxon>
        <taxon>Synechococcales</taxon>
        <taxon>Synechococcaceae</taxon>
        <taxon>Synechococcus</taxon>
    </lineage>
</organism>
<dbReference type="GO" id="GO:0046040">
    <property type="term" value="P:IMP metabolic process"/>
    <property type="evidence" value="ECO:0007669"/>
    <property type="project" value="TreeGrafter"/>
</dbReference>
<keyword evidence="5 9" id="KW-0547">Nucleotide-binding</keyword>
<feature type="binding site" evidence="9">
    <location>
        <position position="142"/>
    </location>
    <ligand>
        <name>IMP</name>
        <dbReference type="ChEBI" id="CHEBI:58053"/>
        <note>ligand shared between dimeric partners</note>
    </ligand>
</feature>
<feature type="active site" description="Proton acceptor" evidence="9">
    <location>
        <position position="13"/>
    </location>
</feature>
<dbReference type="InterPro" id="IPR018220">
    <property type="entry name" value="Adenylosuccin_syn_GTP-bd"/>
</dbReference>
<dbReference type="InterPro" id="IPR027417">
    <property type="entry name" value="P-loop_NTPase"/>
</dbReference>
<dbReference type="GO" id="GO:0005737">
    <property type="term" value="C:cytoplasm"/>
    <property type="evidence" value="ECO:0007669"/>
    <property type="project" value="UniProtKB-SubCell"/>
</dbReference>
<dbReference type="PROSITE" id="PS00513">
    <property type="entry name" value="ADENYLOSUCCIN_SYN_2"/>
    <property type="match status" value="1"/>
</dbReference>
<comment type="pathway">
    <text evidence="9 11">Purine metabolism; AMP biosynthesis via de novo pathway; AMP from IMP: step 1/2.</text>
</comment>
<feature type="active site" description="Proton donor" evidence="9">
    <location>
        <position position="41"/>
    </location>
</feature>
<dbReference type="EC" id="6.3.4.4" evidence="9 11"/>
<feature type="binding site" evidence="9">
    <location>
        <position position="13"/>
    </location>
    <ligand>
        <name>Mg(2+)</name>
        <dbReference type="ChEBI" id="CHEBI:18420"/>
    </ligand>
</feature>
<feature type="binding site" evidence="9">
    <location>
        <position position="40"/>
    </location>
    <ligand>
        <name>Mg(2+)</name>
        <dbReference type="ChEBI" id="CHEBI:18420"/>
    </ligand>
</feature>
<dbReference type="FunFam" id="1.10.300.10:FF:000001">
    <property type="entry name" value="Adenylosuccinate synthetase"/>
    <property type="match status" value="1"/>
</dbReference>
<evidence type="ECO:0000313" key="12">
    <source>
        <dbReference type="EMBL" id="KKZ10164.1"/>
    </source>
</evidence>
<comment type="caution">
    <text evidence="12">The sequence shown here is derived from an EMBL/GenBank/DDBJ whole genome shotgun (WGS) entry which is preliminary data.</text>
</comment>
<feature type="binding site" description="in other chain" evidence="9">
    <location>
        <begin position="13"/>
        <end position="16"/>
    </location>
    <ligand>
        <name>IMP</name>
        <dbReference type="ChEBI" id="CHEBI:58053"/>
        <note>ligand shared between dimeric partners</note>
    </ligand>
</feature>
<evidence type="ECO:0000256" key="4">
    <source>
        <dbReference type="ARBA" id="ARBA00022723"/>
    </source>
</evidence>
<keyword evidence="6 9" id="KW-0658">Purine biosynthesis</keyword>
<evidence type="ECO:0000256" key="11">
    <source>
        <dbReference type="RuleBase" id="RU000520"/>
    </source>
</evidence>
<dbReference type="AlphaFoldDB" id="A0A0G2HIP8"/>
<protein>
    <recommendedName>
        <fullName evidence="9 11">Adenylosuccinate synthetase</fullName>
        <shortName evidence="9">AMPSase</shortName>
        <shortName evidence="9">AdSS</shortName>
        <ecNumber evidence="9 11">6.3.4.4</ecNumber>
    </recommendedName>
    <alternativeName>
        <fullName evidence="9">IMP--aspartate ligase</fullName>
    </alternativeName>
</protein>
<dbReference type="GO" id="GO:0005525">
    <property type="term" value="F:GTP binding"/>
    <property type="evidence" value="ECO:0007669"/>
    <property type="project" value="UniProtKB-UniRule"/>
</dbReference>
<evidence type="ECO:0000256" key="8">
    <source>
        <dbReference type="ARBA" id="ARBA00023134"/>
    </source>
</evidence>
<evidence type="ECO:0000256" key="3">
    <source>
        <dbReference type="ARBA" id="ARBA00022598"/>
    </source>
</evidence>
<dbReference type="Pfam" id="PF00709">
    <property type="entry name" value="Adenylsucc_synt"/>
    <property type="match status" value="1"/>
</dbReference>
<dbReference type="HAMAP" id="MF_00011">
    <property type="entry name" value="Adenylosucc_synth"/>
    <property type="match status" value="1"/>
</dbReference>
<keyword evidence="3 9" id="KW-0436">Ligase</keyword>
<evidence type="ECO:0000256" key="6">
    <source>
        <dbReference type="ARBA" id="ARBA00022755"/>
    </source>
</evidence>
<evidence type="ECO:0000256" key="1">
    <source>
        <dbReference type="ARBA" id="ARBA00011738"/>
    </source>
</evidence>
<feature type="binding site" evidence="9">
    <location>
        <begin position="412"/>
        <end position="414"/>
    </location>
    <ligand>
        <name>GTP</name>
        <dbReference type="ChEBI" id="CHEBI:37565"/>
    </ligand>
</feature>
<gene>
    <name evidence="9" type="primary">purA</name>
    <name evidence="12" type="ORF">TE42_10690</name>
</gene>
<evidence type="ECO:0000256" key="2">
    <source>
        <dbReference type="ARBA" id="ARBA00022490"/>
    </source>
</evidence>
<accession>A0A0G2HIP8</accession>
<evidence type="ECO:0000313" key="13">
    <source>
        <dbReference type="Proteomes" id="UP000035067"/>
    </source>
</evidence>
<dbReference type="Proteomes" id="UP000035067">
    <property type="component" value="Unassembled WGS sequence"/>
</dbReference>
<feature type="binding site" description="in other chain" evidence="9">
    <location>
        <begin position="38"/>
        <end position="41"/>
    </location>
    <ligand>
        <name>IMP</name>
        <dbReference type="ChEBI" id="CHEBI:58053"/>
        <note>ligand shared between dimeric partners</note>
    </ligand>
</feature>
<dbReference type="GO" id="GO:0044208">
    <property type="term" value="P:'de novo' AMP biosynthetic process"/>
    <property type="evidence" value="ECO:0007669"/>
    <property type="project" value="UniProtKB-UniRule"/>
</dbReference>
<dbReference type="PROSITE" id="PS01266">
    <property type="entry name" value="ADENYLOSUCCIN_SYN_1"/>
    <property type="match status" value="1"/>
</dbReference>
<keyword evidence="8 9" id="KW-0342">GTP-binding</keyword>
<evidence type="ECO:0000256" key="9">
    <source>
        <dbReference type="HAMAP-Rule" id="MF_00011"/>
    </source>
</evidence>
<dbReference type="PANTHER" id="PTHR11846:SF0">
    <property type="entry name" value="ADENYLOSUCCINATE SYNTHETASE"/>
    <property type="match status" value="1"/>
</dbReference>
<dbReference type="GO" id="GO:0004019">
    <property type="term" value="F:adenylosuccinate synthase activity"/>
    <property type="evidence" value="ECO:0007669"/>
    <property type="project" value="UniProtKB-UniRule"/>
</dbReference>
<dbReference type="PANTHER" id="PTHR11846">
    <property type="entry name" value="ADENYLOSUCCINATE SYNTHETASE"/>
    <property type="match status" value="1"/>
</dbReference>